<dbReference type="SUPFAM" id="SSF81338">
    <property type="entry name" value="Aquaporin-like"/>
    <property type="match status" value="1"/>
</dbReference>
<keyword evidence="4" id="KW-0677">Repeat</keyword>
<accession>A0A6C0AGS3</accession>
<keyword evidence="6 7" id="KW-0472">Membrane</keyword>
<keyword evidence="5 7" id="KW-1133">Transmembrane helix</keyword>
<evidence type="ECO:0000256" key="1">
    <source>
        <dbReference type="ARBA" id="ARBA00004127"/>
    </source>
</evidence>
<comment type="subcellular location">
    <subcellularLocation>
        <location evidence="1">Endomembrane system</location>
        <topology evidence="1">Multi-pass membrane protein</topology>
    </subcellularLocation>
</comment>
<name>A0A6C0AGS3_9ZZZZ</name>
<dbReference type="GO" id="GO:0016020">
    <property type="term" value="C:membrane"/>
    <property type="evidence" value="ECO:0007669"/>
    <property type="project" value="InterPro"/>
</dbReference>
<dbReference type="Gene3D" id="1.20.1080.10">
    <property type="entry name" value="Glycerol uptake facilitator protein"/>
    <property type="match status" value="1"/>
</dbReference>
<evidence type="ECO:0000256" key="4">
    <source>
        <dbReference type="ARBA" id="ARBA00022737"/>
    </source>
</evidence>
<keyword evidence="2" id="KW-0813">Transport</keyword>
<evidence type="ECO:0000256" key="3">
    <source>
        <dbReference type="ARBA" id="ARBA00022692"/>
    </source>
</evidence>
<dbReference type="GO" id="GO:0019755">
    <property type="term" value="P:one-carbon compound transport"/>
    <property type="evidence" value="ECO:0007669"/>
    <property type="project" value="UniProtKB-ARBA"/>
</dbReference>
<dbReference type="PRINTS" id="PR00783">
    <property type="entry name" value="MINTRINSICP"/>
</dbReference>
<dbReference type="Pfam" id="PF00230">
    <property type="entry name" value="MIP"/>
    <property type="match status" value="1"/>
</dbReference>
<dbReference type="EMBL" id="MN740625">
    <property type="protein sequence ID" value="QHS78968.1"/>
    <property type="molecule type" value="Genomic_DNA"/>
</dbReference>
<feature type="transmembrane region" description="Helical" evidence="7">
    <location>
        <begin position="12"/>
        <end position="38"/>
    </location>
</feature>
<sequence>MMKAVLVEFIGTLLFLYVIIATDNSVAIGAVLSLIVYLGEPISGGNFNPAVTVMMVAAKKQNINTALPYIVAQLAGGLVALEIYKRIH</sequence>
<organism evidence="8">
    <name type="scientific">viral metagenome</name>
    <dbReference type="NCBI Taxonomy" id="1070528"/>
    <lineage>
        <taxon>unclassified sequences</taxon>
        <taxon>metagenomes</taxon>
        <taxon>organismal metagenomes</taxon>
    </lineage>
</organism>
<dbReference type="GO" id="GO:0012505">
    <property type="term" value="C:endomembrane system"/>
    <property type="evidence" value="ECO:0007669"/>
    <property type="project" value="UniProtKB-SubCell"/>
</dbReference>
<dbReference type="GO" id="GO:0015250">
    <property type="term" value="F:water channel activity"/>
    <property type="evidence" value="ECO:0007669"/>
    <property type="project" value="TreeGrafter"/>
</dbReference>
<dbReference type="InterPro" id="IPR034294">
    <property type="entry name" value="Aquaporin_transptr"/>
</dbReference>
<dbReference type="AlphaFoldDB" id="A0A6C0AGS3"/>
<proteinExistence type="predicted"/>
<dbReference type="GO" id="GO:0005737">
    <property type="term" value="C:cytoplasm"/>
    <property type="evidence" value="ECO:0007669"/>
    <property type="project" value="UniProtKB-ARBA"/>
</dbReference>
<dbReference type="InterPro" id="IPR023271">
    <property type="entry name" value="Aquaporin-like"/>
</dbReference>
<evidence type="ECO:0000313" key="8">
    <source>
        <dbReference type="EMBL" id="QHS78968.1"/>
    </source>
</evidence>
<dbReference type="PANTHER" id="PTHR45665">
    <property type="entry name" value="AQUAPORIN-8"/>
    <property type="match status" value="1"/>
</dbReference>
<evidence type="ECO:0000256" key="2">
    <source>
        <dbReference type="ARBA" id="ARBA00022448"/>
    </source>
</evidence>
<evidence type="ECO:0000256" key="7">
    <source>
        <dbReference type="SAM" id="Phobius"/>
    </source>
</evidence>
<feature type="transmembrane region" description="Helical" evidence="7">
    <location>
        <begin position="66"/>
        <end position="84"/>
    </location>
</feature>
<dbReference type="PANTHER" id="PTHR45665:SF9">
    <property type="entry name" value="AQUAPORIN-8"/>
    <property type="match status" value="1"/>
</dbReference>
<reference evidence="8" key="1">
    <citation type="journal article" date="2020" name="Nature">
        <title>Giant virus diversity and host interactions through global metagenomics.</title>
        <authorList>
            <person name="Schulz F."/>
            <person name="Roux S."/>
            <person name="Paez-Espino D."/>
            <person name="Jungbluth S."/>
            <person name="Walsh D.A."/>
            <person name="Denef V.J."/>
            <person name="McMahon K.D."/>
            <person name="Konstantinidis K.T."/>
            <person name="Eloe-Fadrosh E.A."/>
            <person name="Kyrpides N.C."/>
            <person name="Woyke T."/>
        </authorList>
    </citation>
    <scope>NUCLEOTIDE SEQUENCE</scope>
    <source>
        <strain evidence="8">GVMAG-S-1035118-87</strain>
    </source>
</reference>
<evidence type="ECO:0008006" key="9">
    <source>
        <dbReference type="Google" id="ProtNLM"/>
    </source>
</evidence>
<evidence type="ECO:0000256" key="6">
    <source>
        <dbReference type="ARBA" id="ARBA00023136"/>
    </source>
</evidence>
<protein>
    <recommendedName>
        <fullName evidence="9">Major intrinsic protein</fullName>
    </recommendedName>
</protein>
<evidence type="ECO:0000256" key="5">
    <source>
        <dbReference type="ARBA" id="ARBA00022989"/>
    </source>
</evidence>
<keyword evidence="3 7" id="KW-0812">Transmembrane</keyword>
<dbReference type="InterPro" id="IPR000425">
    <property type="entry name" value="MIP"/>
</dbReference>